<accession>A0AB34I3P8</accession>
<dbReference type="InterPro" id="IPR051355">
    <property type="entry name" value="Notch/Slit_guidance"/>
</dbReference>
<dbReference type="SMART" id="SM00369">
    <property type="entry name" value="LRR_TYP"/>
    <property type="match status" value="12"/>
</dbReference>
<feature type="domain" description="Laminin G" evidence="16">
    <location>
        <begin position="1418"/>
        <end position="1692"/>
    </location>
</feature>
<evidence type="ECO:0000256" key="4">
    <source>
        <dbReference type="ARBA" id="ARBA00022536"/>
    </source>
</evidence>
<dbReference type="GO" id="GO:0005509">
    <property type="term" value="F:calcium ion binding"/>
    <property type="evidence" value="ECO:0007669"/>
    <property type="project" value="InterPro"/>
</dbReference>
<dbReference type="GO" id="GO:0050919">
    <property type="term" value="P:negative chemotaxis"/>
    <property type="evidence" value="ECO:0007669"/>
    <property type="project" value="TreeGrafter"/>
</dbReference>
<keyword evidence="3" id="KW-0964">Secreted</keyword>
<feature type="disulfide bond" evidence="12">
    <location>
        <begin position="1753"/>
        <end position="1762"/>
    </location>
</feature>
<feature type="disulfide bond" evidence="12">
    <location>
        <begin position="1732"/>
        <end position="1742"/>
    </location>
</feature>
<dbReference type="InterPro" id="IPR000372">
    <property type="entry name" value="LRRNT"/>
</dbReference>
<dbReference type="SMART" id="SM00282">
    <property type="entry name" value="LamG"/>
    <property type="match status" value="1"/>
</dbReference>
<evidence type="ECO:0000256" key="2">
    <source>
        <dbReference type="ARBA" id="ARBA00022473"/>
    </source>
</evidence>
<evidence type="ECO:0000256" key="12">
    <source>
        <dbReference type="PROSITE-ProRule" id="PRU00076"/>
    </source>
</evidence>
<evidence type="ECO:0000259" key="16">
    <source>
        <dbReference type="PROSITE" id="PS50025"/>
    </source>
</evidence>
<feature type="domain" description="CTCK" evidence="15">
    <location>
        <begin position="1809"/>
        <end position="1883"/>
    </location>
</feature>
<evidence type="ECO:0000256" key="3">
    <source>
        <dbReference type="ARBA" id="ARBA00022525"/>
    </source>
</evidence>
<evidence type="ECO:0000313" key="19">
    <source>
        <dbReference type="Proteomes" id="UP001159641"/>
    </source>
</evidence>
<protein>
    <recommendedName>
        <fullName evidence="20">Slit 3 protein</fullName>
    </recommendedName>
</protein>
<keyword evidence="6" id="KW-0732">Signal</keyword>
<feature type="domain" description="EGF-like" evidence="17">
    <location>
        <begin position="1117"/>
        <end position="1155"/>
    </location>
</feature>
<dbReference type="GO" id="GO:0048513">
    <property type="term" value="P:animal organ development"/>
    <property type="evidence" value="ECO:0007669"/>
    <property type="project" value="UniProtKB-ARBA"/>
</dbReference>
<keyword evidence="9" id="KW-0524">Neurogenesis</keyword>
<dbReference type="FunFam" id="2.10.25.10:FF:000054">
    <property type="entry name" value="Slit guidance ligand 2"/>
    <property type="match status" value="1"/>
</dbReference>
<dbReference type="Pfam" id="PF01462">
    <property type="entry name" value="LRRNT"/>
    <property type="match status" value="2"/>
</dbReference>
<keyword evidence="10 12" id="KW-1015">Disulfide bond</keyword>
<evidence type="ECO:0000256" key="14">
    <source>
        <dbReference type="SAM" id="MobiDB-lite"/>
    </source>
</evidence>
<dbReference type="InterPro" id="IPR001791">
    <property type="entry name" value="Laminin_G"/>
</dbReference>
<dbReference type="InterPro" id="IPR000742">
    <property type="entry name" value="EGF"/>
</dbReference>
<dbReference type="GO" id="GO:0008201">
    <property type="term" value="F:heparin binding"/>
    <property type="evidence" value="ECO:0007669"/>
    <property type="project" value="TreeGrafter"/>
</dbReference>
<feature type="domain" description="EGF-like" evidence="17">
    <location>
        <begin position="1728"/>
        <end position="1763"/>
    </location>
</feature>
<dbReference type="PROSITE" id="PS00022">
    <property type="entry name" value="EGF_1"/>
    <property type="match status" value="8"/>
</dbReference>
<keyword evidence="2" id="KW-0217">Developmental protein</keyword>
<keyword evidence="7" id="KW-0677">Repeat</keyword>
<evidence type="ECO:0000256" key="7">
    <source>
        <dbReference type="ARBA" id="ARBA00022737"/>
    </source>
</evidence>
<dbReference type="FunFam" id="2.10.25.10:FF:000053">
    <property type="entry name" value="Slit guidance ligand 2"/>
    <property type="match status" value="1"/>
</dbReference>
<evidence type="ECO:0000313" key="18">
    <source>
        <dbReference type="EMBL" id="KAJ8798043.1"/>
    </source>
</evidence>
<dbReference type="InterPro" id="IPR000152">
    <property type="entry name" value="EGF-type_Asp/Asn_hydroxyl_site"/>
</dbReference>
<dbReference type="EMBL" id="JAIQCJ010000090">
    <property type="protein sequence ID" value="KAJ8798043.1"/>
    <property type="molecule type" value="Genomic_DNA"/>
</dbReference>
<dbReference type="Proteomes" id="UP001159641">
    <property type="component" value="Unassembled WGS sequence"/>
</dbReference>
<dbReference type="PANTHER" id="PTHR45836:SF9">
    <property type="entry name" value="SLIT HOMOLOG 3 PROTEIN"/>
    <property type="match status" value="1"/>
</dbReference>
<dbReference type="Pfam" id="PF01463">
    <property type="entry name" value="LRRCT"/>
    <property type="match status" value="4"/>
</dbReference>
<dbReference type="PROSITE" id="PS01185">
    <property type="entry name" value="CTCK_1"/>
    <property type="match status" value="1"/>
</dbReference>
<evidence type="ECO:0008006" key="20">
    <source>
        <dbReference type="Google" id="ProtNLM"/>
    </source>
</evidence>
<feature type="disulfide bond" evidence="12">
    <location>
        <begin position="1067"/>
        <end position="1076"/>
    </location>
</feature>
<dbReference type="InterPro" id="IPR013320">
    <property type="entry name" value="ConA-like_dom_sf"/>
</dbReference>
<reference evidence="18 19" key="1">
    <citation type="submission" date="2022-11" db="EMBL/GenBank/DDBJ databases">
        <title>Whole genome sequence of Eschrichtius robustus ER-17-0199.</title>
        <authorList>
            <person name="Bruniche-Olsen A."/>
            <person name="Black A.N."/>
            <person name="Fields C.J."/>
            <person name="Walden K."/>
            <person name="Dewoody J.A."/>
        </authorList>
    </citation>
    <scope>NUCLEOTIDE SEQUENCE [LARGE SCALE GENOMIC DNA]</scope>
    <source>
        <strain evidence="18">ER-17-0199</strain>
        <tissue evidence="18">Blubber</tissue>
    </source>
</reference>
<dbReference type="PROSITE" id="PS00010">
    <property type="entry name" value="ASX_HYDROXYL"/>
    <property type="match status" value="2"/>
</dbReference>
<dbReference type="CDD" id="cd00054">
    <property type="entry name" value="EGF_CA"/>
    <property type="match status" value="6"/>
</dbReference>
<comment type="subcellular location">
    <subcellularLocation>
        <location evidence="1">Secreted</location>
    </subcellularLocation>
</comment>
<gene>
    <name evidence="18" type="ORF">J1605_016926</name>
</gene>
<evidence type="ECO:0000256" key="10">
    <source>
        <dbReference type="ARBA" id="ARBA00023157"/>
    </source>
</evidence>
<dbReference type="PROSITE" id="PS01186">
    <property type="entry name" value="EGF_2"/>
    <property type="match status" value="7"/>
</dbReference>
<feature type="disulfide bond" evidence="12">
    <location>
        <begin position="1228"/>
        <end position="1237"/>
    </location>
</feature>
<evidence type="ECO:0000256" key="5">
    <source>
        <dbReference type="ARBA" id="ARBA00022614"/>
    </source>
</evidence>
<feature type="disulfide bond" evidence="12">
    <location>
        <begin position="1772"/>
        <end position="1782"/>
    </location>
</feature>
<keyword evidence="11" id="KW-0325">Glycoprotein</keyword>
<proteinExistence type="predicted"/>
<dbReference type="InterPro" id="IPR018097">
    <property type="entry name" value="EGF_Ca-bd_CS"/>
</dbReference>
<dbReference type="SMART" id="SM00365">
    <property type="entry name" value="LRR_SD22"/>
    <property type="match status" value="6"/>
</dbReference>
<sequence>MQKLWLRDVDHWPETAQLGTLNNNNISRILVTSFNHMPKIRTLRLHSNHLYCDCHLAWLSDWLRQRRTIGQFTLCMAPVHLRGFNVADVQKKEYVCPGGGLQSRKEEHENLLKNRSRLLRRKKGMGQYFNHPYAYSSPVAPVEAALEKPPCAPTRLNVCAQERLGGMDLLTEDLGHLTCAGPHSEPPSCNANSISCPSACTCSNNIVDCRGKGLMEIPANLPEGIVEIRLEQNSIKSIPAGAFTQYKKLKRIDISKNQISDIAPDAFQGLKSLTSLVLYGNKITEIAKGLFDGLVSLQLLLLNANKINCLRVNTFQDLQSLNLLSLYDNKLQTISKGLFAPLQAIQTLHLAQNPFVCDCHLKWLADYLQDNPIETSGARCSSPRRLANKRISQIKSKKFRCSGSEDYRSRFSSDCFMDLVCPDRCRCEGTIVDCSNQKLARVPSHLPEYVTDLRLNDNEISVLEATGIFKKLPNLRKINLSNNKIKEVREGAFDGAASLQELMLTGNQLETVHGRMFRGLSGLKTLMLRSNLISCVSNDTFAGLSSVRLLSLYDNRITTITPGAFTTLVSLSTINLLSNPFNCNCHLAWLGKWLRKRRIVSGNPRCQKPFFLKEIPIQDVAIQDFTCEGNDESSCQLGPRCPEQCTCVETVVRCSNKGLRTLPKGIPKDVTELYLEGNHLTAVPKELPTLRHLTLIDLSNNSIGMLTNYTFSNMSHLSTLILSYNRLRCIPVHSFNGLRSLRVLVLQSAASTPPTHLLSPYDTCLALAYTRVVDSQLRQMSSEQRTLHGNDISSVPEGSFNDLTSLSHLALGTNPLHCDCSLRWLSEWVKAGYKEPGIARCSSPEPMADRLLLTTPTHRFQCKGPVDINIAVKCNACLSSPCKNNGTCSQDPVEQQYRCACPYGYKGKQTGAGLTSDCWRQGLRLGVEIARRRQYSAERGRGFSRADGEQVVWQRKGSCDRPRLARRPRRAHSPETNPADASLPPPDPTGPPEDRQPRLGCSTGPRVPGEKLDAEDQELRCSQGRWVLMPTGKDCTMPINTCLQNPCLHGGTCHLSESHNDGFSCSCPLGFEGQRCEINPDDCEDNDCENNATCVDGINNYVCVCPPNYTGELCDEVIDHCVPGMNLCQHEAKCVSLDRGFRCECLPGYSGKLCEVNSDDCTAHRCRHGAQCVDAVNGYTCMCPQGFSGLYCEHPPPMVLLQTSPCDQYECQNGAQCIVVQQEPTCRCPPGFAGPRCEKLITVNFVGKDSYVELASAKVRPQANISLQVPFEALGLQRCMKVHTASPRGAYSPVGRPLRWGLTPGVHKKEALVAITALAPGPLIALLPSSLSPSHPGTQVLHPNNQSSTQCPGQPSILSDPLLTISFMGKGSYMDLASAKVWPQANISCSWAGQLGPRGWSESPTPGALCLANRRPLGSSFETSASQPGNTLESPGALCIFAWLWPLEICMQVATDKDNGILLYKGDNDPLALELYQGHVRLVYDSLSSPPTTVYRDEKLDVQMHPWHRGQEVAELGFRSRPGSHQNPLSHMLGHERRGLEREYGPAPMVQESGVAVVQAEVSGCCLTGIPGTLYEALSPPSGHTSASSVETVNDGQFHSVELVMLNQTLNLVVDKGAPKSLGKLQKQPTVSINSPLYLGGIPTSTGLSALRQGVDRPLGGFHGCIHEVRINNELQDFKALPPQALGVSPGCKSCSVCRHGLCRAVEKDSMVCECHPGWAGPLCDQEARDPCLGHSCNQGRCVATGTSYVCKCTEGYRGALCDHKNDSANACSAFKCHHGQCHVSDQGEPYCLCQPGFSGEHCEQDTPCLGGVVREVIRRQKGYASCATASKVPVMECHGGCGPQCCQPTRSKRRKYVFQCTDGSSFVEEVERHLECGCRPCS</sequence>
<feature type="domain" description="EGF-like" evidence="17">
    <location>
        <begin position="875"/>
        <end position="911"/>
    </location>
</feature>
<dbReference type="SMART" id="SM00368">
    <property type="entry name" value="LRR_RI"/>
    <property type="match status" value="6"/>
</dbReference>
<evidence type="ECO:0000256" key="9">
    <source>
        <dbReference type="ARBA" id="ARBA00022902"/>
    </source>
</evidence>
<dbReference type="Gene3D" id="2.60.120.200">
    <property type="match status" value="2"/>
</dbReference>
<dbReference type="FunFam" id="2.10.25.10:FF:000099">
    <property type="entry name" value="Slit guidance ligand 2"/>
    <property type="match status" value="1"/>
</dbReference>
<feature type="disulfide bond" evidence="12">
    <location>
        <begin position="1183"/>
        <end position="1192"/>
    </location>
</feature>
<evidence type="ECO:0000256" key="8">
    <source>
        <dbReference type="ARBA" id="ARBA00022782"/>
    </source>
</evidence>
<feature type="disulfide bond" evidence="12">
    <location>
        <begin position="1794"/>
        <end position="1803"/>
    </location>
</feature>
<dbReference type="PROSITE" id="PS50026">
    <property type="entry name" value="EGF_3"/>
    <property type="match status" value="8"/>
</dbReference>
<dbReference type="InterPro" id="IPR006207">
    <property type="entry name" value="Cys_knot_C"/>
</dbReference>
<feature type="domain" description="EGF-like" evidence="17">
    <location>
        <begin position="1157"/>
        <end position="1193"/>
    </location>
</feature>
<comment type="caution">
    <text evidence="12">Lacks conserved residue(s) required for the propagation of feature annotation.</text>
</comment>
<feature type="disulfide bond" evidence="13">
    <location>
        <begin position="1665"/>
        <end position="1692"/>
    </location>
</feature>
<dbReference type="SMART" id="SM00013">
    <property type="entry name" value="LRRNT"/>
    <property type="match status" value="3"/>
</dbReference>
<organism evidence="18 19">
    <name type="scientific">Eschrichtius robustus</name>
    <name type="common">California gray whale</name>
    <name type="synonym">Eschrichtius gibbosus</name>
    <dbReference type="NCBI Taxonomy" id="9764"/>
    <lineage>
        <taxon>Eukaryota</taxon>
        <taxon>Metazoa</taxon>
        <taxon>Chordata</taxon>
        <taxon>Craniata</taxon>
        <taxon>Vertebrata</taxon>
        <taxon>Euteleostomi</taxon>
        <taxon>Mammalia</taxon>
        <taxon>Eutheria</taxon>
        <taxon>Laurasiatheria</taxon>
        <taxon>Artiodactyla</taxon>
        <taxon>Whippomorpha</taxon>
        <taxon>Cetacea</taxon>
        <taxon>Mysticeti</taxon>
        <taxon>Eschrichtiidae</taxon>
        <taxon>Eschrichtius</taxon>
    </lineage>
</organism>
<dbReference type="FunFam" id="3.80.10.10:FF:000002">
    <property type="entry name" value="Slit guidance ligand 2"/>
    <property type="match status" value="3"/>
</dbReference>
<dbReference type="GO" id="GO:0048495">
    <property type="term" value="F:Roundabout binding"/>
    <property type="evidence" value="ECO:0007669"/>
    <property type="project" value="TreeGrafter"/>
</dbReference>
<dbReference type="SUPFAM" id="SSF57184">
    <property type="entry name" value="Growth factor receptor domain"/>
    <property type="match status" value="1"/>
</dbReference>
<feature type="disulfide bond" evidence="12">
    <location>
        <begin position="1105"/>
        <end position="1114"/>
    </location>
</feature>
<evidence type="ECO:0000256" key="11">
    <source>
        <dbReference type="ARBA" id="ARBA00023180"/>
    </source>
</evidence>
<dbReference type="InterPro" id="IPR032675">
    <property type="entry name" value="LRR_dom_sf"/>
</dbReference>
<dbReference type="Pfam" id="PF00008">
    <property type="entry name" value="EGF"/>
    <property type="match status" value="7"/>
</dbReference>
<evidence type="ECO:0000256" key="6">
    <source>
        <dbReference type="ARBA" id="ARBA00022729"/>
    </source>
</evidence>
<keyword evidence="4 12" id="KW-0245">EGF-like domain</keyword>
<feature type="domain" description="EGF-like" evidence="17">
    <location>
        <begin position="1768"/>
        <end position="1804"/>
    </location>
</feature>
<dbReference type="SUPFAM" id="SSF52058">
    <property type="entry name" value="L domain-like"/>
    <property type="match status" value="4"/>
</dbReference>
<feature type="region of interest" description="Disordered" evidence="14">
    <location>
        <begin position="957"/>
        <end position="1015"/>
    </location>
</feature>
<name>A0AB34I3P8_ESCRO</name>
<keyword evidence="8" id="KW-0221">Differentiation</keyword>
<evidence type="ECO:0000259" key="17">
    <source>
        <dbReference type="PROSITE" id="PS50026"/>
    </source>
</evidence>
<dbReference type="PANTHER" id="PTHR45836">
    <property type="entry name" value="SLIT HOMOLOG"/>
    <property type="match status" value="1"/>
</dbReference>
<dbReference type="SUPFAM" id="SSF57196">
    <property type="entry name" value="EGF/Laminin"/>
    <property type="match status" value="5"/>
</dbReference>
<dbReference type="InterPro" id="IPR003591">
    <property type="entry name" value="Leu-rich_rpt_typical-subtyp"/>
</dbReference>
<dbReference type="FunFam" id="2.10.25.10:FF:000063">
    <property type="entry name" value="Slit guidance ligand 2"/>
    <property type="match status" value="1"/>
</dbReference>
<feature type="domain" description="EGF-like" evidence="17">
    <location>
        <begin position="1079"/>
        <end position="1115"/>
    </location>
</feature>
<dbReference type="SMART" id="SM00179">
    <property type="entry name" value="EGF_CA"/>
    <property type="match status" value="7"/>
</dbReference>
<evidence type="ECO:0000256" key="13">
    <source>
        <dbReference type="PROSITE-ProRule" id="PRU00122"/>
    </source>
</evidence>
<keyword evidence="5" id="KW-0433">Leucine-rich repeat</keyword>
<dbReference type="InterPro" id="IPR001881">
    <property type="entry name" value="EGF-like_Ca-bd_dom"/>
</dbReference>
<comment type="caution">
    <text evidence="18">The sequence shown here is derived from an EMBL/GenBank/DDBJ whole genome shotgun (WGS) entry which is preliminary data.</text>
</comment>
<feature type="domain" description="EGF-like" evidence="17">
    <location>
        <begin position="1038"/>
        <end position="1077"/>
    </location>
</feature>
<dbReference type="SMART" id="SM00181">
    <property type="entry name" value="EGF"/>
    <property type="match status" value="9"/>
</dbReference>
<dbReference type="InterPro" id="IPR000483">
    <property type="entry name" value="Cys-rich_flank_reg_C"/>
</dbReference>
<feature type="disulfide bond" evidence="12">
    <location>
        <begin position="882"/>
        <end position="899"/>
    </location>
</feature>
<dbReference type="FunFam" id="2.10.25.10:FF:000045">
    <property type="entry name" value="Slit guidance ligand 2"/>
    <property type="match status" value="1"/>
</dbReference>
<dbReference type="PROSITE" id="PS51450">
    <property type="entry name" value="LRR"/>
    <property type="match status" value="2"/>
</dbReference>
<dbReference type="PROSITE" id="PS50025">
    <property type="entry name" value="LAM_G_DOMAIN"/>
    <property type="match status" value="1"/>
</dbReference>
<dbReference type="SUPFAM" id="SSF49899">
    <property type="entry name" value="Concanavalin A-like lectins/glucanases"/>
    <property type="match status" value="2"/>
</dbReference>
<dbReference type="Gene3D" id="3.80.10.10">
    <property type="entry name" value="Ribonuclease Inhibitor"/>
    <property type="match status" value="4"/>
</dbReference>
<dbReference type="FunFam" id="2.10.25.10:FF:000062">
    <property type="entry name" value="Slit guidance ligand 2"/>
    <property type="match status" value="1"/>
</dbReference>
<keyword evidence="19" id="KW-1185">Reference proteome</keyword>
<feature type="domain" description="EGF-like" evidence="17">
    <location>
        <begin position="1202"/>
        <end position="1238"/>
    </location>
</feature>
<feature type="disulfide bond" evidence="12">
    <location>
        <begin position="1145"/>
        <end position="1154"/>
    </location>
</feature>
<dbReference type="SMART" id="SM00082">
    <property type="entry name" value="LRRCT"/>
    <property type="match status" value="4"/>
</dbReference>
<dbReference type="GO" id="GO:0007411">
    <property type="term" value="P:axon guidance"/>
    <property type="evidence" value="ECO:0007669"/>
    <property type="project" value="TreeGrafter"/>
</dbReference>
<dbReference type="Pfam" id="PF13855">
    <property type="entry name" value="LRR_8"/>
    <property type="match status" value="3"/>
</dbReference>
<dbReference type="PROSITE" id="PS01225">
    <property type="entry name" value="CTCK_2"/>
    <property type="match status" value="1"/>
</dbReference>
<dbReference type="InterPro" id="IPR001611">
    <property type="entry name" value="Leu-rich_rpt"/>
</dbReference>
<dbReference type="CDD" id="cd00110">
    <property type="entry name" value="LamG"/>
    <property type="match status" value="1"/>
</dbReference>
<dbReference type="InterPro" id="IPR009030">
    <property type="entry name" value="Growth_fac_rcpt_cys_sf"/>
</dbReference>
<dbReference type="GO" id="GO:0005615">
    <property type="term" value="C:extracellular space"/>
    <property type="evidence" value="ECO:0007669"/>
    <property type="project" value="UniProtKB-ARBA"/>
</dbReference>
<dbReference type="Gene3D" id="2.10.25.10">
    <property type="entry name" value="Laminin"/>
    <property type="match status" value="8"/>
</dbReference>
<evidence type="ECO:0000259" key="15">
    <source>
        <dbReference type="PROSITE" id="PS01225"/>
    </source>
</evidence>
<dbReference type="SMART" id="SM00041">
    <property type="entry name" value="CT"/>
    <property type="match status" value="1"/>
</dbReference>
<dbReference type="PROSITE" id="PS01187">
    <property type="entry name" value="EGF_CA"/>
    <property type="match status" value="2"/>
</dbReference>
<evidence type="ECO:0000256" key="1">
    <source>
        <dbReference type="ARBA" id="ARBA00004613"/>
    </source>
</evidence>
<dbReference type="Pfam" id="PF02210">
    <property type="entry name" value="Laminin_G_2"/>
    <property type="match status" value="2"/>
</dbReference>